<dbReference type="Gene3D" id="1.10.357.10">
    <property type="entry name" value="Tetracycline Repressor, domain 2"/>
    <property type="match status" value="1"/>
</dbReference>
<dbReference type="PROSITE" id="PS50977">
    <property type="entry name" value="HTH_TETR_2"/>
    <property type="match status" value="1"/>
</dbReference>
<sequence>MYHAERKQAFDRCAGGRPVASTRREEILFHAAKLFSERGVAGTTVRDIADEVGILSGSLYHYFGSKDAIVFEIVISFVDDLNERYEARLVPGESGRDRIDRMVEVSFATAADHPFATEIYQNESALSSQSADTRISTAVRRANEFWAEAIARGVESDEFRGDIDPDTFNRMLRESVWSTVRFNRATLARDADRLRHDLIAVFLDGFAVGGAPEASATRAAGAVRRPEGPGRVAAPDVESVDSVKDSDLDELRRDVRELKDAIRELRARRGD</sequence>
<dbReference type="Gene3D" id="1.10.10.60">
    <property type="entry name" value="Homeodomain-like"/>
    <property type="match status" value="1"/>
</dbReference>
<dbReference type="PANTHER" id="PTHR30055">
    <property type="entry name" value="HTH-TYPE TRANSCRIPTIONAL REGULATOR RUTR"/>
    <property type="match status" value="1"/>
</dbReference>
<name>A0ABP8PIH8_9NOCA</name>
<evidence type="ECO:0000256" key="6">
    <source>
        <dbReference type="SAM" id="MobiDB-lite"/>
    </source>
</evidence>
<evidence type="ECO:0000256" key="5">
    <source>
        <dbReference type="PROSITE-ProRule" id="PRU00335"/>
    </source>
</evidence>
<evidence type="ECO:0000313" key="9">
    <source>
        <dbReference type="Proteomes" id="UP001501183"/>
    </source>
</evidence>
<dbReference type="InterPro" id="IPR050109">
    <property type="entry name" value="HTH-type_TetR-like_transc_reg"/>
</dbReference>
<dbReference type="SUPFAM" id="SSF48498">
    <property type="entry name" value="Tetracyclin repressor-like, C-terminal domain"/>
    <property type="match status" value="1"/>
</dbReference>
<comment type="caution">
    <text evidence="8">The sequence shown here is derived from an EMBL/GenBank/DDBJ whole genome shotgun (WGS) entry which is preliminary data.</text>
</comment>
<dbReference type="PANTHER" id="PTHR30055:SF175">
    <property type="entry name" value="HTH-TYPE TRANSCRIPTIONAL REPRESSOR KSTR2"/>
    <property type="match status" value="1"/>
</dbReference>
<feature type="domain" description="HTH tetR-type" evidence="7">
    <location>
        <begin position="21"/>
        <end position="81"/>
    </location>
</feature>
<dbReference type="Proteomes" id="UP001501183">
    <property type="component" value="Unassembled WGS sequence"/>
</dbReference>
<keyword evidence="3 5" id="KW-0238">DNA-binding</keyword>
<keyword evidence="9" id="KW-1185">Reference proteome</keyword>
<keyword evidence="1" id="KW-0678">Repressor</keyword>
<dbReference type="InterPro" id="IPR009057">
    <property type="entry name" value="Homeodomain-like_sf"/>
</dbReference>
<evidence type="ECO:0000256" key="2">
    <source>
        <dbReference type="ARBA" id="ARBA00023015"/>
    </source>
</evidence>
<gene>
    <name evidence="8" type="ORF">GCM10023094_44580</name>
</gene>
<dbReference type="SUPFAM" id="SSF46689">
    <property type="entry name" value="Homeodomain-like"/>
    <property type="match status" value="1"/>
</dbReference>
<dbReference type="InterPro" id="IPR001647">
    <property type="entry name" value="HTH_TetR"/>
</dbReference>
<dbReference type="EMBL" id="BAABFB010000066">
    <property type="protein sequence ID" value="GAA4486992.1"/>
    <property type="molecule type" value="Genomic_DNA"/>
</dbReference>
<feature type="DNA-binding region" description="H-T-H motif" evidence="5">
    <location>
        <begin position="44"/>
        <end position="63"/>
    </location>
</feature>
<accession>A0ABP8PIH8</accession>
<protein>
    <recommendedName>
        <fullName evidence="7">HTH tetR-type domain-containing protein</fullName>
    </recommendedName>
</protein>
<proteinExistence type="predicted"/>
<evidence type="ECO:0000256" key="1">
    <source>
        <dbReference type="ARBA" id="ARBA00022491"/>
    </source>
</evidence>
<evidence type="ECO:0000256" key="3">
    <source>
        <dbReference type="ARBA" id="ARBA00023125"/>
    </source>
</evidence>
<dbReference type="InterPro" id="IPR036271">
    <property type="entry name" value="Tet_transcr_reg_TetR-rel_C_sf"/>
</dbReference>
<evidence type="ECO:0000313" key="8">
    <source>
        <dbReference type="EMBL" id="GAA4486992.1"/>
    </source>
</evidence>
<feature type="region of interest" description="Disordered" evidence="6">
    <location>
        <begin position="219"/>
        <end position="245"/>
    </location>
</feature>
<reference evidence="9" key="1">
    <citation type="journal article" date="2019" name="Int. J. Syst. Evol. Microbiol.">
        <title>The Global Catalogue of Microorganisms (GCM) 10K type strain sequencing project: providing services to taxonomists for standard genome sequencing and annotation.</title>
        <authorList>
            <consortium name="The Broad Institute Genomics Platform"/>
            <consortium name="The Broad Institute Genome Sequencing Center for Infectious Disease"/>
            <person name="Wu L."/>
            <person name="Ma J."/>
        </authorList>
    </citation>
    <scope>NUCLEOTIDE SEQUENCE [LARGE SCALE GENOMIC DNA]</scope>
    <source>
        <strain evidence="9">JCM 32206</strain>
    </source>
</reference>
<evidence type="ECO:0000256" key="4">
    <source>
        <dbReference type="ARBA" id="ARBA00023163"/>
    </source>
</evidence>
<evidence type="ECO:0000259" key="7">
    <source>
        <dbReference type="PROSITE" id="PS50977"/>
    </source>
</evidence>
<keyword evidence="4" id="KW-0804">Transcription</keyword>
<dbReference type="PRINTS" id="PR00455">
    <property type="entry name" value="HTHTETR"/>
</dbReference>
<organism evidence="8 9">
    <name type="scientific">Rhodococcus olei</name>
    <dbReference type="NCBI Taxonomy" id="2161675"/>
    <lineage>
        <taxon>Bacteria</taxon>
        <taxon>Bacillati</taxon>
        <taxon>Actinomycetota</taxon>
        <taxon>Actinomycetes</taxon>
        <taxon>Mycobacteriales</taxon>
        <taxon>Nocardiaceae</taxon>
        <taxon>Rhodococcus</taxon>
    </lineage>
</organism>
<keyword evidence="2" id="KW-0805">Transcription regulation</keyword>
<dbReference type="Pfam" id="PF00440">
    <property type="entry name" value="TetR_N"/>
    <property type="match status" value="1"/>
</dbReference>